<evidence type="ECO:0000259" key="7">
    <source>
        <dbReference type="Pfam" id="PF01602"/>
    </source>
</evidence>
<evidence type="ECO:0000256" key="5">
    <source>
        <dbReference type="ARBA" id="ARBA00023136"/>
    </source>
</evidence>
<accession>A0A0N0P434</accession>
<dbReference type="SUPFAM" id="SSF48371">
    <property type="entry name" value="ARM repeat"/>
    <property type="match status" value="1"/>
</dbReference>
<dbReference type="AlphaFoldDB" id="A0A0N0P434"/>
<comment type="subcellular location">
    <subcellularLocation>
        <location evidence="1">Endomembrane system</location>
    </subcellularLocation>
</comment>
<proteinExistence type="inferred from homology"/>
<dbReference type="InterPro" id="IPR002553">
    <property type="entry name" value="Clathrin/coatomer_adapt-like_N"/>
</dbReference>
<evidence type="ECO:0000256" key="3">
    <source>
        <dbReference type="ARBA" id="ARBA00022448"/>
    </source>
</evidence>
<feature type="region of interest" description="Disordered" evidence="6">
    <location>
        <begin position="271"/>
        <end position="307"/>
    </location>
</feature>
<keyword evidence="5" id="KW-0472">Membrane</keyword>
<dbReference type="InterPro" id="IPR016024">
    <property type="entry name" value="ARM-type_fold"/>
</dbReference>
<keyword evidence="3" id="KW-0813">Transport</keyword>
<organism evidence="8 9">
    <name type="scientific">Leptomonas seymouri</name>
    <dbReference type="NCBI Taxonomy" id="5684"/>
    <lineage>
        <taxon>Eukaryota</taxon>
        <taxon>Discoba</taxon>
        <taxon>Euglenozoa</taxon>
        <taxon>Kinetoplastea</taxon>
        <taxon>Metakinetoplastina</taxon>
        <taxon>Trypanosomatida</taxon>
        <taxon>Trypanosomatidae</taxon>
        <taxon>Leishmaniinae</taxon>
        <taxon>Leptomonas</taxon>
    </lineage>
</organism>
<evidence type="ECO:0000313" key="9">
    <source>
        <dbReference type="Proteomes" id="UP000038009"/>
    </source>
</evidence>
<dbReference type="GO" id="GO:0016192">
    <property type="term" value="P:vesicle-mediated transport"/>
    <property type="evidence" value="ECO:0007669"/>
    <property type="project" value="InterPro"/>
</dbReference>
<feature type="domain" description="Clathrin/coatomer adaptor adaptin-like N-terminal" evidence="7">
    <location>
        <begin position="49"/>
        <end position="625"/>
    </location>
</feature>
<evidence type="ECO:0000313" key="8">
    <source>
        <dbReference type="EMBL" id="KPI84836.1"/>
    </source>
</evidence>
<dbReference type="GO" id="GO:0012505">
    <property type="term" value="C:endomembrane system"/>
    <property type="evidence" value="ECO:0007669"/>
    <property type="project" value="UniProtKB-SubCell"/>
</dbReference>
<dbReference type="PIRSF" id="PIRSF037096">
    <property type="entry name" value="AP3_complex_beta"/>
    <property type="match status" value="1"/>
</dbReference>
<feature type="compositionally biased region" description="Basic and acidic residues" evidence="6">
    <location>
        <begin position="273"/>
        <end position="288"/>
    </location>
</feature>
<comment type="similarity">
    <text evidence="2">Belongs to the adaptor complexes large subunit family.</text>
</comment>
<feature type="compositionally biased region" description="Low complexity" evidence="6">
    <location>
        <begin position="297"/>
        <end position="306"/>
    </location>
</feature>
<dbReference type="Pfam" id="PF01602">
    <property type="entry name" value="Adaptin_N"/>
    <property type="match status" value="1"/>
</dbReference>
<dbReference type="VEuPathDB" id="TriTrypDB:Lsey_0228_0120"/>
<comment type="caution">
    <text evidence="8">The sequence shown here is derived from an EMBL/GenBank/DDBJ whole genome shotgun (WGS) entry which is preliminary data.</text>
</comment>
<dbReference type="InterPro" id="IPR026740">
    <property type="entry name" value="AP3_beta"/>
</dbReference>
<sequence length="882" mass="96353">MNGAALYEQATFVTERAWEYASSTTSVFNRARSLIAGDAQFFSVAPKVDDLRRSLNSEALHDKRDAMKRIVAQMCKGSDMRHFFTDVVKNIHVPSIELRKLIYLFIVYYAEDCPDETLLSISAFQKDLVDPSMHVRALALRMLAALHIPAIQPVVMVAVRKCAEDFAPVVRKTAALALVQMRSVASHDLDHDGIHKLLRTLLSDRNPDVVGAAAMAFTVVCPTKWELLHPVYRRLCRILAQCEEWGQVVLLRLLLRYARLHFVDPSGPFAGKGKAERSSDDESDASHAEDEEDDDATSSSSSSFDEQLGLGRGTYKVASDADRDIDADLLLLLNSARPLLRSMNSAVVVATIALYTHCGTLRFREACAKPAMRLLNTCVEGHIAILNVIYTLLPLHDGAFRPYYKSFFLLPFDAADVRRLKLRILARLVTPAIAEEVFREFRSYVRQWNDVAVVEAIQGLGLVVQQHPPFSTHTIRLIAPLLSCATCAPAVVAEAVTVLRVLVLQGTDPVRISRLVCRLTLAIIEERITEPSAVATILWLAGENISKHASMAAAAPDCFRVFAKRFGSLAPEVKRQVLMLGCKVWVHLQGSSEQAERFKKVYFYVAELAKYDDDYSIRDEERLVEATFDRQSDVFTAVRTALLRDKPLPDVIDPYAERAHCELGTYSQLLGPLVRGYHPLPAWSTVPSSPTLRRSVEEISAAAAAVTVFESTSEEDEGSGTDDSYTGSSSSMRSSGADDSEASCSTTSSASTSGSYESRCSEQRDASDSDDDEYAHAISESTAAALSKPHKKHHTDERKGVGSAAAAAAPPKITVRVTMQSSPTPAAAAPISATAVERRGGSATLGTAAERAMTDRAQNIADELAANFGGDAVKDVAAPATE</sequence>
<evidence type="ECO:0000256" key="4">
    <source>
        <dbReference type="ARBA" id="ARBA00022927"/>
    </source>
</evidence>
<dbReference type="OrthoDB" id="302453at2759"/>
<evidence type="ECO:0000256" key="1">
    <source>
        <dbReference type="ARBA" id="ARBA00004308"/>
    </source>
</evidence>
<dbReference type="GO" id="GO:0006886">
    <property type="term" value="P:intracellular protein transport"/>
    <property type="evidence" value="ECO:0007669"/>
    <property type="project" value="InterPro"/>
</dbReference>
<evidence type="ECO:0000256" key="2">
    <source>
        <dbReference type="ARBA" id="ARBA00006613"/>
    </source>
</evidence>
<protein>
    <submittedName>
        <fullName evidence="8">Putative adaptin</fullName>
    </submittedName>
</protein>
<dbReference type="InterPro" id="IPR011989">
    <property type="entry name" value="ARM-like"/>
</dbReference>
<dbReference type="GO" id="GO:0030123">
    <property type="term" value="C:AP-3 adaptor complex"/>
    <property type="evidence" value="ECO:0007669"/>
    <property type="project" value="InterPro"/>
</dbReference>
<dbReference type="InterPro" id="IPR026739">
    <property type="entry name" value="AP_beta"/>
</dbReference>
<dbReference type="Proteomes" id="UP000038009">
    <property type="component" value="Unassembled WGS sequence"/>
</dbReference>
<feature type="compositionally biased region" description="Low complexity" evidence="6">
    <location>
        <begin position="721"/>
        <end position="758"/>
    </location>
</feature>
<gene>
    <name evidence="8" type="ORF">ABL78_6120</name>
</gene>
<evidence type="ECO:0000256" key="6">
    <source>
        <dbReference type="SAM" id="MobiDB-lite"/>
    </source>
</evidence>
<dbReference type="Gene3D" id="1.25.10.10">
    <property type="entry name" value="Leucine-rich Repeat Variant"/>
    <property type="match status" value="1"/>
</dbReference>
<keyword evidence="9" id="KW-1185">Reference proteome</keyword>
<reference evidence="8 9" key="1">
    <citation type="journal article" date="2015" name="PLoS Pathog.">
        <title>Leptomonas seymouri: Adaptations to the Dixenous Life Cycle Analyzed by Genome Sequencing, Transcriptome Profiling and Co-infection with Leishmania donovani.</title>
        <authorList>
            <person name="Kraeva N."/>
            <person name="Butenko A."/>
            <person name="Hlavacova J."/>
            <person name="Kostygov A."/>
            <person name="Myskova J."/>
            <person name="Grybchuk D."/>
            <person name="Lestinova T."/>
            <person name="Votypka J."/>
            <person name="Volf P."/>
            <person name="Opperdoes F."/>
            <person name="Flegontov P."/>
            <person name="Lukes J."/>
            <person name="Yurchenko V."/>
        </authorList>
    </citation>
    <scope>NUCLEOTIDE SEQUENCE [LARGE SCALE GENOMIC DNA]</scope>
    <source>
        <strain evidence="8 9">ATCC 30220</strain>
    </source>
</reference>
<name>A0A0N0P434_LEPSE</name>
<keyword evidence="4" id="KW-0653">Protein transport</keyword>
<dbReference type="OMA" id="HFLVRST"/>
<dbReference type="EMBL" id="LJSK01000228">
    <property type="protein sequence ID" value="KPI84836.1"/>
    <property type="molecule type" value="Genomic_DNA"/>
</dbReference>
<feature type="region of interest" description="Disordered" evidence="6">
    <location>
        <begin position="708"/>
        <end position="811"/>
    </location>
</feature>
<dbReference type="PANTHER" id="PTHR11134">
    <property type="entry name" value="ADAPTOR COMPLEX SUBUNIT BETA FAMILY MEMBER"/>
    <property type="match status" value="1"/>
</dbReference>